<evidence type="ECO:0000313" key="12">
    <source>
        <dbReference type="Proteomes" id="UP000241808"/>
    </source>
</evidence>
<comment type="similarity">
    <text evidence="8 9">Belongs to the TRAP transporter small permease family.</text>
</comment>
<reference evidence="11 12" key="1">
    <citation type="submission" date="2018-04" db="EMBL/GenBank/DDBJ databases">
        <title>Genomic Encyclopedia of Archaeal and Bacterial Type Strains, Phase II (KMG-II): from individual species to whole genera.</title>
        <authorList>
            <person name="Goeker M."/>
        </authorList>
    </citation>
    <scope>NUCLEOTIDE SEQUENCE [LARGE SCALE GENOMIC DNA]</scope>
    <source>
        <strain evidence="11 12">DSM 25521</strain>
    </source>
</reference>
<keyword evidence="4 9" id="KW-0997">Cell inner membrane</keyword>
<dbReference type="GO" id="GO:0005886">
    <property type="term" value="C:plasma membrane"/>
    <property type="evidence" value="ECO:0007669"/>
    <property type="project" value="UniProtKB-SubCell"/>
</dbReference>
<feature type="transmembrane region" description="Helical" evidence="9">
    <location>
        <begin position="91"/>
        <end position="114"/>
    </location>
</feature>
<dbReference type="OrthoDB" id="9794346at2"/>
<evidence type="ECO:0000256" key="8">
    <source>
        <dbReference type="ARBA" id="ARBA00038436"/>
    </source>
</evidence>
<evidence type="ECO:0000256" key="4">
    <source>
        <dbReference type="ARBA" id="ARBA00022519"/>
    </source>
</evidence>
<feature type="domain" description="Tripartite ATP-independent periplasmic transporters DctQ component" evidence="10">
    <location>
        <begin position="30"/>
        <end position="161"/>
    </location>
</feature>
<evidence type="ECO:0000313" key="11">
    <source>
        <dbReference type="EMBL" id="PTM61354.1"/>
    </source>
</evidence>
<dbReference type="PANTHER" id="PTHR35011:SF4">
    <property type="entry name" value="SLL1102 PROTEIN"/>
    <property type="match status" value="1"/>
</dbReference>
<comment type="subcellular location">
    <subcellularLocation>
        <location evidence="1 9">Cell inner membrane</location>
        <topology evidence="1 9">Multi-pass membrane protein</topology>
    </subcellularLocation>
</comment>
<dbReference type="InterPro" id="IPR007387">
    <property type="entry name" value="TRAP_DctQ"/>
</dbReference>
<evidence type="ECO:0000256" key="3">
    <source>
        <dbReference type="ARBA" id="ARBA00022475"/>
    </source>
</evidence>
<keyword evidence="5 9" id="KW-0812">Transmembrane</keyword>
<evidence type="ECO:0000256" key="2">
    <source>
        <dbReference type="ARBA" id="ARBA00022448"/>
    </source>
</evidence>
<keyword evidence="3" id="KW-1003">Cell membrane</keyword>
<evidence type="ECO:0000256" key="5">
    <source>
        <dbReference type="ARBA" id="ARBA00022692"/>
    </source>
</evidence>
<organism evidence="11 12">
    <name type="scientific">Phreatobacter oligotrophus</name>
    <dbReference type="NCBI Taxonomy" id="1122261"/>
    <lineage>
        <taxon>Bacteria</taxon>
        <taxon>Pseudomonadati</taxon>
        <taxon>Pseudomonadota</taxon>
        <taxon>Alphaproteobacteria</taxon>
        <taxon>Hyphomicrobiales</taxon>
        <taxon>Phreatobacteraceae</taxon>
        <taxon>Phreatobacter</taxon>
    </lineage>
</organism>
<name>A0A2T4ZHA3_9HYPH</name>
<proteinExistence type="inferred from homology"/>
<keyword evidence="7 9" id="KW-0472">Membrane</keyword>
<protein>
    <recommendedName>
        <fullName evidence="9">TRAP transporter small permease protein</fullName>
    </recommendedName>
</protein>
<comment type="caution">
    <text evidence="11">The sequence shown here is derived from an EMBL/GenBank/DDBJ whole genome shotgun (WGS) entry which is preliminary data.</text>
</comment>
<evidence type="ECO:0000256" key="1">
    <source>
        <dbReference type="ARBA" id="ARBA00004429"/>
    </source>
</evidence>
<gene>
    <name evidence="11" type="ORF">C8P69_10121</name>
</gene>
<comment type="function">
    <text evidence="9">Part of the tripartite ATP-independent periplasmic (TRAP) transport system.</text>
</comment>
<accession>A0A2T4ZHA3</accession>
<keyword evidence="2 9" id="KW-0813">Transport</keyword>
<evidence type="ECO:0000256" key="9">
    <source>
        <dbReference type="RuleBase" id="RU369079"/>
    </source>
</evidence>
<sequence>MGALLAFSRGIDSVNGVFGRVADWCVLLACLISAGNAFSRYLLNLSSNSMLEIQWYLFGVMVLLGASYTLQVNEHVRVDLVYGSVSERKRLWIDAIGIAVFLLPVTIYMTYLSWPFFTTSLRQWEQSQNAGGLLVWPIKFVLPLGFALLTIQGVSELIKRIAALRGEIEFDSKYEKPLQ</sequence>
<dbReference type="Pfam" id="PF04290">
    <property type="entry name" value="DctQ"/>
    <property type="match status" value="1"/>
</dbReference>
<dbReference type="AlphaFoldDB" id="A0A2T4ZHA3"/>
<dbReference type="EMBL" id="PZZL01000001">
    <property type="protein sequence ID" value="PTM61354.1"/>
    <property type="molecule type" value="Genomic_DNA"/>
</dbReference>
<feature type="transmembrane region" description="Helical" evidence="9">
    <location>
        <begin position="21"/>
        <end position="41"/>
    </location>
</feature>
<evidence type="ECO:0000256" key="7">
    <source>
        <dbReference type="ARBA" id="ARBA00023136"/>
    </source>
</evidence>
<dbReference type="Proteomes" id="UP000241808">
    <property type="component" value="Unassembled WGS sequence"/>
</dbReference>
<evidence type="ECO:0000256" key="6">
    <source>
        <dbReference type="ARBA" id="ARBA00022989"/>
    </source>
</evidence>
<feature type="transmembrane region" description="Helical" evidence="9">
    <location>
        <begin position="134"/>
        <end position="151"/>
    </location>
</feature>
<keyword evidence="12" id="KW-1185">Reference proteome</keyword>
<feature type="transmembrane region" description="Helical" evidence="9">
    <location>
        <begin position="53"/>
        <end position="70"/>
    </location>
</feature>
<dbReference type="RefSeq" id="WP_108173836.1">
    <property type="nucleotide sequence ID" value="NZ_PZZL01000001.1"/>
</dbReference>
<keyword evidence="6 9" id="KW-1133">Transmembrane helix</keyword>
<dbReference type="InterPro" id="IPR055348">
    <property type="entry name" value="DctQ"/>
</dbReference>
<dbReference type="PANTHER" id="PTHR35011">
    <property type="entry name" value="2,3-DIKETO-L-GULONATE TRAP TRANSPORTER SMALL PERMEASE PROTEIN YIAM"/>
    <property type="match status" value="1"/>
</dbReference>
<dbReference type="GO" id="GO:0022857">
    <property type="term" value="F:transmembrane transporter activity"/>
    <property type="evidence" value="ECO:0007669"/>
    <property type="project" value="UniProtKB-UniRule"/>
</dbReference>
<comment type="subunit">
    <text evidence="9">The complex comprises the extracytoplasmic solute receptor protein and the two transmembrane proteins.</text>
</comment>
<evidence type="ECO:0000259" key="10">
    <source>
        <dbReference type="Pfam" id="PF04290"/>
    </source>
</evidence>